<dbReference type="PANTHER" id="PTHR28244">
    <property type="entry name" value="RNA POLYMERASE I-SPECIFIC TRANSCRIPTION INITIATION FACTOR RRN11"/>
    <property type="match status" value="1"/>
</dbReference>
<feature type="compositionally biased region" description="Basic and acidic residues" evidence="1">
    <location>
        <begin position="254"/>
        <end position="263"/>
    </location>
</feature>
<keyword evidence="3" id="KW-1185">Reference proteome</keyword>
<feature type="compositionally biased region" description="Basic residues" evidence="1">
    <location>
        <begin position="508"/>
        <end position="518"/>
    </location>
</feature>
<dbReference type="InterPro" id="IPR007224">
    <property type="entry name" value="TIF_Rrn11"/>
</dbReference>
<feature type="region of interest" description="Disordered" evidence="1">
    <location>
        <begin position="492"/>
        <end position="533"/>
    </location>
</feature>
<feature type="compositionally biased region" description="Low complexity" evidence="1">
    <location>
        <begin position="236"/>
        <end position="251"/>
    </location>
</feature>
<organism evidence="2 3">
    <name type="scientific">Apiospora aurea</name>
    <dbReference type="NCBI Taxonomy" id="335848"/>
    <lineage>
        <taxon>Eukaryota</taxon>
        <taxon>Fungi</taxon>
        <taxon>Dikarya</taxon>
        <taxon>Ascomycota</taxon>
        <taxon>Pezizomycotina</taxon>
        <taxon>Sordariomycetes</taxon>
        <taxon>Xylariomycetidae</taxon>
        <taxon>Amphisphaeriales</taxon>
        <taxon>Apiosporaceae</taxon>
        <taxon>Apiospora</taxon>
    </lineage>
</organism>
<sequence>MRGPFALPVPAYGLGDHQSRRSKRKRTDDVGENGLNASASGGGSSSRGPEEFTSTPFGTQASSFSSLPADSINPLSHSPDTLRQFAVAGLDPEEEAPSKVYPKFPHKGISSRNAFSAKRGGNRKKGTGRMSALTSGSEADVDTDASDSRGGKDDRDSGKDLGGRGEEDEDGFQMNYSARMRHLNTLTAIMHRCLHDGDIPRAKRAFNLLIRTKDVDIRVNGLWNIGVEILMREGEQSQQQQTSNTATNAAAVSDKGKEPEDKWNLGQPLADDDEPVSQLQDTQATSVEDQEGGGSSGDPRTSPLQLPDRWGSAANVDTVKEYLQALIQQYPYDQHRPHMVSALDFWPALFSIEIYNLDAEFKKAMRRLEAKEDKDNDEGDDDGEARESSSENKESYYRSDDEYQDGEDEDRETRRLRCREDARQARRHRARDDVRASTRAAAEQVAARMEQQMENRPYGTHGELLRLRGMLSLYVADLHLCASLVAKVEEHLRRKRREGSGSRSGSKPQRRKGPKSLGKHAETEEERATSRLRDGEIEKARRFFRKMLERDGVDVEDWVRRFADGEEGDEDEEDGD</sequence>
<dbReference type="EMBL" id="JAQQWE010000004">
    <property type="protein sequence ID" value="KAK7957046.1"/>
    <property type="molecule type" value="Genomic_DNA"/>
</dbReference>
<feature type="compositionally biased region" description="Basic and acidic residues" evidence="1">
    <location>
        <begin position="519"/>
        <end position="533"/>
    </location>
</feature>
<feature type="region of interest" description="Disordered" evidence="1">
    <location>
        <begin position="1"/>
        <end position="172"/>
    </location>
</feature>
<feature type="compositionally biased region" description="Polar residues" evidence="1">
    <location>
        <begin position="52"/>
        <end position="81"/>
    </location>
</feature>
<comment type="caution">
    <text evidence="2">The sequence shown here is derived from an EMBL/GenBank/DDBJ whole genome shotgun (WGS) entry which is preliminary data.</text>
</comment>
<dbReference type="RefSeq" id="XP_066702352.1">
    <property type="nucleotide sequence ID" value="XM_066842490.1"/>
</dbReference>
<feature type="compositionally biased region" description="Basic and acidic residues" evidence="1">
    <location>
        <begin position="146"/>
        <end position="165"/>
    </location>
</feature>
<dbReference type="Proteomes" id="UP001391051">
    <property type="component" value="Unassembled WGS sequence"/>
</dbReference>
<gene>
    <name evidence="2" type="ORF">PG986_006268</name>
</gene>
<feature type="compositionally biased region" description="Polar residues" evidence="1">
    <location>
        <begin position="277"/>
        <end position="287"/>
    </location>
</feature>
<dbReference type="InterPro" id="IPR053029">
    <property type="entry name" value="RNA_pol_I-specific_init_factor"/>
</dbReference>
<feature type="compositionally biased region" description="Basic and acidic residues" evidence="1">
    <location>
        <begin position="385"/>
        <end position="401"/>
    </location>
</feature>
<name>A0ABR1QJY4_9PEZI</name>
<feature type="region of interest" description="Disordered" evidence="1">
    <location>
        <begin position="371"/>
        <end position="452"/>
    </location>
</feature>
<evidence type="ECO:0000313" key="3">
    <source>
        <dbReference type="Proteomes" id="UP001391051"/>
    </source>
</evidence>
<feature type="compositionally biased region" description="Acidic residues" evidence="1">
    <location>
        <begin position="375"/>
        <end position="384"/>
    </location>
</feature>
<accession>A0ABR1QJY4</accession>
<dbReference type="PANTHER" id="PTHR28244:SF1">
    <property type="entry name" value="RNA POLYMERASE I-SPECIFIC TRANSCRIPTION INITIATION FACTOR RRN11"/>
    <property type="match status" value="1"/>
</dbReference>
<reference evidence="2 3" key="1">
    <citation type="submission" date="2023-01" db="EMBL/GenBank/DDBJ databases">
        <title>Analysis of 21 Apiospora genomes using comparative genomics revels a genus with tremendous synthesis potential of carbohydrate active enzymes and secondary metabolites.</title>
        <authorList>
            <person name="Sorensen T."/>
        </authorList>
    </citation>
    <scope>NUCLEOTIDE SEQUENCE [LARGE SCALE GENOMIC DNA]</scope>
    <source>
        <strain evidence="2 3">CBS 24483</strain>
    </source>
</reference>
<evidence type="ECO:0000313" key="2">
    <source>
        <dbReference type="EMBL" id="KAK7957046.1"/>
    </source>
</evidence>
<evidence type="ECO:0000256" key="1">
    <source>
        <dbReference type="SAM" id="MobiDB-lite"/>
    </source>
</evidence>
<feature type="region of interest" description="Disordered" evidence="1">
    <location>
        <begin position="236"/>
        <end position="309"/>
    </location>
</feature>
<protein>
    <submittedName>
        <fullName evidence="2">Uncharacterized protein</fullName>
    </submittedName>
</protein>
<feature type="compositionally biased region" description="Basic and acidic residues" evidence="1">
    <location>
        <begin position="411"/>
        <end position="436"/>
    </location>
</feature>
<dbReference type="Pfam" id="PF04090">
    <property type="entry name" value="Rrn11"/>
    <property type="match status" value="1"/>
</dbReference>
<dbReference type="GeneID" id="92075552"/>
<proteinExistence type="predicted"/>